<comment type="function">
    <text evidence="5">May play a role in fatty acid biosynthesis and insulin sensitivity.</text>
</comment>
<reference evidence="7 8" key="1">
    <citation type="submission" date="2020-10" db="EMBL/GenBank/DDBJ databases">
        <title>Complete genome sequence of Paludibaculum fermentans P105T, a facultatively anaerobic acidobacterium capable of dissimilatory Fe(III) reduction.</title>
        <authorList>
            <person name="Dedysh S.N."/>
            <person name="Beletsky A.V."/>
            <person name="Kulichevskaya I.S."/>
            <person name="Mardanov A.V."/>
            <person name="Ravin N.V."/>
        </authorList>
    </citation>
    <scope>NUCLEOTIDE SEQUENCE [LARGE SCALE GENOMIC DNA]</scope>
    <source>
        <strain evidence="7 8">P105</strain>
    </source>
</reference>
<evidence type="ECO:0000256" key="2">
    <source>
        <dbReference type="ARBA" id="ARBA00022832"/>
    </source>
</evidence>
<dbReference type="InterPro" id="IPR001753">
    <property type="entry name" value="Enoyl-CoA_hydra/iso"/>
</dbReference>
<evidence type="ECO:0000256" key="1">
    <source>
        <dbReference type="ARBA" id="ARBA00005254"/>
    </source>
</evidence>
<dbReference type="InterPro" id="IPR029045">
    <property type="entry name" value="ClpP/crotonase-like_dom_sf"/>
</dbReference>
<evidence type="ECO:0000313" key="7">
    <source>
        <dbReference type="EMBL" id="QOY85924.1"/>
    </source>
</evidence>
<dbReference type="SUPFAM" id="SSF52096">
    <property type="entry name" value="ClpP/crotonase"/>
    <property type="match status" value="1"/>
</dbReference>
<name>A0A7S7NLS5_PALFE</name>
<dbReference type="AlphaFoldDB" id="A0A7S7NLS5"/>
<gene>
    <name evidence="7" type="ORF">IRI77_24310</name>
</gene>
<dbReference type="CDD" id="cd06558">
    <property type="entry name" value="crotonase-like"/>
    <property type="match status" value="1"/>
</dbReference>
<dbReference type="Gene3D" id="3.90.226.10">
    <property type="entry name" value="2-enoyl-CoA Hydratase, Chain A, domain 1"/>
    <property type="match status" value="1"/>
</dbReference>
<dbReference type="GO" id="GO:0016836">
    <property type="term" value="F:hydro-lyase activity"/>
    <property type="evidence" value="ECO:0007669"/>
    <property type="project" value="TreeGrafter"/>
</dbReference>
<keyword evidence="3" id="KW-0809">Transit peptide</keyword>
<sequence>MNQEMIHTQQVGAVLTITLARSERRNALSLQMMRELIACLETTAATKEVQVVILAAEGKVFSSGHDLSEMTGRSEAEYREIFETCSAMMETLQRLPQPVIAQVQGLATAAGCQLVAACDLAVASDLAAFATPGVKIGLFCTTPMVPLTRAIGRKRALEMLLTGRLVSANEAAEWGLVNRVVPAAQLNEATQELAVQIAAASSYTVGLGKNAFYRQIDLDQHHAYEYASGVMTENALAGDAQEGISAFLQKRPPKWTGR</sequence>
<keyword evidence="4" id="KW-0443">Lipid metabolism</keyword>
<dbReference type="PANTHER" id="PTHR43602:SF1">
    <property type="entry name" value="ENOYL-COA HYDRATASE DOMAIN-CONTAINING PROTEIN 3, MITOCHONDRIAL"/>
    <property type="match status" value="1"/>
</dbReference>
<evidence type="ECO:0000313" key="8">
    <source>
        <dbReference type="Proteomes" id="UP000593892"/>
    </source>
</evidence>
<keyword evidence="8" id="KW-1185">Reference proteome</keyword>
<dbReference type="Proteomes" id="UP000593892">
    <property type="component" value="Chromosome"/>
</dbReference>
<evidence type="ECO:0000256" key="5">
    <source>
        <dbReference type="ARBA" id="ARBA00037410"/>
    </source>
</evidence>
<comment type="similarity">
    <text evidence="1">Belongs to the enoyl-CoA hydratase/isomerase family.</text>
</comment>
<keyword evidence="7" id="KW-0456">Lyase</keyword>
<dbReference type="InterPro" id="IPR052377">
    <property type="entry name" value="Mitochondrial_ECH-domain"/>
</dbReference>
<dbReference type="EMBL" id="CP063849">
    <property type="protein sequence ID" value="QOY85924.1"/>
    <property type="molecule type" value="Genomic_DNA"/>
</dbReference>
<dbReference type="NCBIfam" id="NF006008">
    <property type="entry name" value="PRK08139.1"/>
    <property type="match status" value="1"/>
</dbReference>
<dbReference type="GO" id="GO:0006631">
    <property type="term" value="P:fatty acid metabolic process"/>
    <property type="evidence" value="ECO:0007669"/>
    <property type="project" value="UniProtKB-KW"/>
</dbReference>
<dbReference type="KEGG" id="pfer:IRI77_24310"/>
<dbReference type="InterPro" id="IPR014748">
    <property type="entry name" value="Enoyl-CoA_hydra_C"/>
</dbReference>
<protein>
    <recommendedName>
        <fullName evidence="6">Enoyl-CoA hydratase domain-containing protein 3, mitochondrial</fullName>
    </recommendedName>
</protein>
<evidence type="ECO:0000256" key="3">
    <source>
        <dbReference type="ARBA" id="ARBA00022946"/>
    </source>
</evidence>
<accession>A0A7S7NLS5</accession>
<dbReference type="PANTHER" id="PTHR43602">
    <property type="match status" value="1"/>
</dbReference>
<dbReference type="Gene3D" id="1.10.12.10">
    <property type="entry name" value="Lyase 2-enoyl-coa Hydratase, Chain A, domain 2"/>
    <property type="match status" value="1"/>
</dbReference>
<keyword evidence="2" id="KW-0276">Fatty acid metabolism</keyword>
<dbReference type="RefSeq" id="WP_194447594.1">
    <property type="nucleotide sequence ID" value="NZ_CP063849.1"/>
</dbReference>
<proteinExistence type="inferred from homology"/>
<evidence type="ECO:0000256" key="6">
    <source>
        <dbReference type="ARBA" id="ARBA00040545"/>
    </source>
</evidence>
<evidence type="ECO:0000256" key="4">
    <source>
        <dbReference type="ARBA" id="ARBA00023098"/>
    </source>
</evidence>
<organism evidence="7 8">
    <name type="scientific">Paludibaculum fermentans</name>
    <dbReference type="NCBI Taxonomy" id="1473598"/>
    <lineage>
        <taxon>Bacteria</taxon>
        <taxon>Pseudomonadati</taxon>
        <taxon>Acidobacteriota</taxon>
        <taxon>Terriglobia</taxon>
        <taxon>Bryobacterales</taxon>
        <taxon>Bryobacteraceae</taxon>
        <taxon>Paludibaculum</taxon>
    </lineage>
</organism>
<dbReference type="Pfam" id="PF00378">
    <property type="entry name" value="ECH_1"/>
    <property type="match status" value="1"/>
</dbReference>